<reference evidence="10" key="1">
    <citation type="submission" date="2022-01" db="EMBL/GenBank/DDBJ databases">
        <title>Genome Sequence Resource for Two Populations of Ditylenchus destructor, the Migratory Endoparasitic Phytonematode.</title>
        <authorList>
            <person name="Zhang H."/>
            <person name="Lin R."/>
            <person name="Xie B."/>
        </authorList>
    </citation>
    <scope>NUCLEOTIDE SEQUENCE</scope>
    <source>
        <strain evidence="10">BazhouSP</strain>
    </source>
</reference>
<dbReference type="GO" id="GO:0005829">
    <property type="term" value="C:cytosol"/>
    <property type="evidence" value="ECO:0007669"/>
    <property type="project" value="TreeGrafter"/>
</dbReference>
<sequence length="93" mass="10359">MTGSCTTDWTQHPLKRWAKDKISFSISTDDPTCFDNSMTSELKLAALEIGLTIEEIKQCQINAAKAAFISEEEKVELLQKLQNAFGGQSCLLF</sequence>
<dbReference type="PANTHER" id="PTHR11409:SF43">
    <property type="entry name" value="ADENOSINE DEAMINASE"/>
    <property type="match status" value="1"/>
</dbReference>
<dbReference type="Proteomes" id="UP001201812">
    <property type="component" value="Unassembled WGS sequence"/>
</dbReference>
<dbReference type="PANTHER" id="PTHR11409">
    <property type="entry name" value="ADENOSINE DEAMINASE"/>
    <property type="match status" value="1"/>
</dbReference>
<evidence type="ECO:0000256" key="5">
    <source>
        <dbReference type="ARBA" id="ARBA00018099"/>
    </source>
</evidence>
<dbReference type="GO" id="GO:0004000">
    <property type="term" value="F:adenosine deaminase activity"/>
    <property type="evidence" value="ECO:0007669"/>
    <property type="project" value="UniProtKB-ARBA"/>
</dbReference>
<dbReference type="GO" id="GO:0009168">
    <property type="term" value="P:purine ribonucleoside monophosphate biosynthetic process"/>
    <property type="evidence" value="ECO:0007669"/>
    <property type="project" value="InterPro"/>
</dbReference>
<evidence type="ECO:0000256" key="6">
    <source>
        <dbReference type="ARBA" id="ARBA00022723"/>
    </source>
</evidence>
<comment type="cofactor">
    <cofactor evidence="1">
        <name>Zn(2+)</name>
        <dbReference type="ChEBI" id="CHEBI:29105"/>
    </cofactor>
</comment>
<evidence type="ECO:0000256" key="7">
    <source>
        <dbReference type="ARBA" id="ARBA00022801"/>
    </source>
</evidence>
<dbReference type="InterPro" id="IPR006650">
    <property type="entry name" value="A/AMP_deam_AS"/>
</dbReference>
<dbReference type="GO" id="GO:0060169">
    <property type="term" value="P:negative regulation of adenosine receptor signaling pathway"/>
    <property type="evidence" value="ECO:0007669"/>
    <property type="project" value="TreeGrafter"/>
</dbReference>
<feature type="domain" description="Adenosine deaminase" evidence="9">
    <location>
        <begin position="8"/>
        <end position="83"/>
    </location>
</feature>
<evidence type="ECO:0000256" key="3">
    <source>
        <dbReference type="ARBA" id="ARBA00006676"/>
    </source>
</evidence>
<comment type="caution">
    <text evidence="10">The sequence shown here is derived from an EMBL/GenBank/DDBJ whole genome shotgun (WGS) entry which is preliminary data.</text>
</comment>
<dbReference type="GO" id="GO:0009897">
    <property type="term" value="C:external side of plasma membrane"/>
    <property type="evidence" value="ECO:0007669"/>
    <property type="project" value="TreeGrafter"/>
</dbReference>
<accession>A0AAD4R9T5</accession>
<dbReference type="EMBL" id="JAKKPZ010000002">
    <property type="protein sequence ID" value="KAI1726495.1"/>
    <property type="molecule type" value="Genomic_DNA"/>
</dbReference>
<keyword evidence="6" id="KW-0479">Metal-binding</keyword>
<dbReference type="InterPro" id="IPR006330">
    <property type="entry name" value="Ado/ade_deaminase"/>
</dbReference>
<evidence type="ECO:0000256" key="1">
    <source>
        <dbReference type="ARBA" id="ARBA00001947"/>
    </source>
</evidence>
<comment type="subcellular location">
    <subcellularLocation>
        <location evidence="2">Cell membrane</location>
        <topology evidence="2">Peripheral membrane protein</topology>
        <orientation evidence="2">Extracellular side</orientation>
    </subcellularLocation>
</comment>
<dbReference type="Gene3D" id="3.20.20.140">
    <property type="entry name" value="Metal-dependent hydrolases"/>
    <property type="match status" value="1"/>
</dbReference>
<protein>
    <recommendedName>
        <fullName evidence="5">Adenosine deaminase</fullName>
        <ecNumber evidence="4">3.5.4.4</ecNumber>
    </recommendedName>
</protein>
<name>A0AAD4R9T5_9BILA</name>
<dbReference type="GO" id="GO:0043103">
    <property type="term" value="P:hypoxanthine salvage"/>
    <property type="evidence" value="ECO:0007669"/>
    <property type="project" value="TreeGrafter"/>
</dbReference>
<organism evidence="10 11">
    <name type="scientific">Ditylenchus destructor</name>
    <dbReference type="NCBI Taxonomy" id="166010"/>
    <lineage>
        <taxon>Eukaryota</taxon>
        <taxon>Metazoa</taxon>
        <taxon>Ecdysozoa</taxon>
        <taxon>Nematoda</taxon>
        <taxon>Chromadorea</taxon>
        <taxon>Rhabditida</taxon>
        <taxon>Tylenchina</taxon>
        <taxon>Tylenchomorpha</taxon>
        <taxon>Sphaerularioidea</taxon>
        <taxon>Anguinidae</taxon>
        <taxon>Anguininae</taxon>
        <taxon>Ditylenchus</taxon>
    </lineage>
</organism>
<evidence type="ECO:0000256" key="4">
    <source>
        <dbReference type="ARBA" id="ARBA00012784"/>
    </source>
</evidence>
<comment type="similarity">
    <text evidence="3">Belongs to the metallo-dependent hydrolases superfamily. Adenosine and AMP deaminases family.</text>
</comment>
<evidence type="ECO:0000259" key="9">
    <source>
        <dbReference type="Pfam" id="PF00962"/>
    </source>
</evidence>
<dbReference type="EC" id="3.5.4.4" evidence="4"/>
<dbReference type="InterPro" id="IPR001365">
    <property type="entry name" value="A_deaminase_dom"/>
</dbReference>
<dbReference type="GO" id="GO:0046872">
    <property type="term" value="F:metal ion binding"/>
    <property type="evidence" value="ECO:0007669"/>
    <property type="project" value="UniProtKB-KW"/>
</dbReference>
<dbReference type="AlphaFoldDB" id="A0AAD4R9T5"/>
<dbReference type="Pfam" id="PF00962">
    <property type="entry name" value="A_deaminase"/>
    <property type="match status" value="1"/>
</dbReference>
<dbReference type="GO" id="GO:0046103">
    <property type="term" value="P:inosine biosynthetic process"/>
    <property type="evidence" value="ECO:0007669"/>
    <property type="project" value="TreeGrafter"/>
</dbReference>
<keyword evidence="8" id="KW-0862">Zinc</keyword>
<dbReference type="GO" id="GO:0006154">
    <property type="term" value="P:adenosine catabolic process"/>
    <property type="evidence" value="ECO:0007669"/>
    <property type="project" value="TreeGrafter"/>
</dbReference>
<dbReference type="SUPFAM" id="SSF51556">
    <property type="entry name" value="Metallo-dependent hydrolases"/>
    <property type="match status" value="1"/>
</dbReference>
<keyword evidence="7" id="KW-0378">Hydrolase</keyword>
<dbReference type="PROSITE" id="PS00485">
    <property type="entry name" value="A_DEAMINASE"/>
    <property type="match status" value="1"/>
</dbReference>
<dbReference type="InterPro" id="IPR032466">
    <property type="entry name" value="Metal_Hydrolase"/>
</dbReference>
<evidence type="ECO:0000313" key="11">
    <source>
        <dbReference type="Proteomes" id="UP001201812"/>
    </source>
</evidence>
<evidence type="ECO:0000256" key="2">
    <source>
        <dbReference type="ARBA" id="ARBA00004296"/>
    </source>
</evidence>
<evidence type="ECO:0000256" key="8">
    <source>
        <dbReference type="ARBA" id="ARBA00022833"/>
    </source>
</evidence>
<evidence type="ECO:0000313" key="10">
    <source>
        <dbReference type="EMBL" id="KAI1726495.1"/>
    </source>
</evidence>
<keyword evidence="11" id="KW-1185">Reference proteome</keyword>
<gene>
    <name evidence="10" type="ORF">DdX_03215</name>
</gene>
<proteinExistence type="inferred from homology"/>